<dbReference type="Gene3D" id="3.40.50.300">
    <property type="entry name" value="P-loop containing nucleotide triphosphate hydrolases"/>
    <property type="match status" value="1"/>
</dbReference>
<protein>
    <recommendedName>
        <fullName evidence="1">Deoxynucleoside kinase domain-containing protein</fullName>
    </recommendedName>
</protein>
<feature type="domain" description="Deoxynucleoside kinase" evidence="1">
    <location>
        <begin position="2"/>
        <end position="200"/>
    </location>
</feature>
<reference evidence="2 3" key="1">
    <citation type="submission" date="2013-03" db="EMBL/GenBank/DDBJ databases">
        <title>The Genome Sequence of Enterococcus columbae ATCC_51263 (PacBio/Illumina hybrid assembly).</title>
        <authorList>
            <consortium name="The Broad Institute Genomics Platform"/>
            <consortium name="The Broad Institute Genome Sequencing Center for Infectious Disease"/>
            <person name="Earl A."/>
            <person name="Russ C."/>
            <person name="Gilmore M."/>
            <person name="Surin D."/>
            <person name="Walker B."/>
            <person name="Young S."/>
            <person name="Zeng Q."/>
            <person name="Gargeya S."/>
            <person name="Fitzgerald M."/>
            <person name="Haas B."/>
            <person name="Abouelleil A."/>
            <person name="Allen A.W."/>
            <person name="Alvarado L."/>
            <person name="Arachchi H.M."/>
            <person name="Berlin A.M."/>
            <person name="Chapman S.B."/>
            <person name="Gainer-Dewar J."/>
            <person name="Goldberg J."/>
            <person name="Griggs A."/>
            <person name="Gujja S."/>
            <person name="Hansen M."/>
            <person name="Howarth C."/>
            <person name="Imamovic A."/>
            <person name="Ireland A."/>
            <person name="Larimer J."/>
            <person name="McCowan C."/>
            <person name="Murphy C."/>
            <person name="Pearson M."/>
            <person name="Poon T.W."/>
            <person name="Priest M."/>
            <person name="Roberts A."/>
            <person name="Saif S."/>
            <person name="Shea T."/>
            <person name="Sisk P."/>
            <person name="Sykes S."/>
            <person name="Wortman J."/>
            <person name="Nusbaum C."/>
            <person name="Birren B."/>
        </authorList>
    </citation>
    <scope>NUCLEOTIDE SEQUENCE [LARGE SCALE GENOMIC DNA]</scope>
    <source>
        <strain evidence="2 3">ATCC 51263</strain>
    </source>
</reference>
<dbReference type="STRING" id="1121865.OMW_02409"/>
<dbReference type="OrthoDB" id="9776634at2"/>
<proteinExistence type="predicted"/>
<evidence type="ECO:0000313" key="2">
    <source>
        <dbReference type="EMBL" id="EOW83818.1"/>
    </source>
</evidence>
<dbReference type="InterPro" id="IPR027417">
    <property type="entry name" value="P-loop_NTPase"/>
</dbReference>
<dbReference type="PATRIC" id="fig|1121865.3.peg.2344"/>
<comment type="caution">
    <text evidence="2">The sequence shown here is derived from an EMBL/GenBank/DDBJ whole genome shotgun (WGS) entry which is preliminary data.</text>
</comment>
<dbReference type="AlphaFoldDB" id="S0KG92"/>
<dbReference type="eggNOG" id="COG1428">
    <property type="taxonomic scope" value="Bacteria"/>
</dbReference>
<evidence type="ECO:0000259" key="1">
    <source>
        <dbReference type="Pfam" id="PF01712"/>
    </source>
</evidence>
<dbReference type="InterPro" id="IPR031314">
    <property type="entry name" value="DNK_dom"/>
</dbReference>
<gene>
    <name evidence="2" type="ORF">I568_01620</name>
</gene>
<dbReference type="RefSeq" id="WP_016184490.1">
    <property type="nucleotide sequence ID" value="NZ_KB890314.1"/>
</dbReference>
<dbReference type="SUPFAM" id="SSF52540">
    <property type="entry name" value="P-loop containing nucleoside triphosphate hydrolases"/>
    <property type="match status" value="1"/>
</dbReference>
<dbReference type="Pfam" id="PF01712">
    <property type="entry name" value="dNK"/>
    <property type="match status" value="1"/>
</dbReference>
<name>S0KG92_9ENTE</name>
<accession>S0KG92</accession>
<dbReference type="Proteomes" id="UP000014113">
    <property type="component" value="Unassembled WGS sequence"/>
</dbReference>
<dbReference type="EMBL" id="ASWJ01000007">
    <property type="protein sequence ID" value="EOW83818.1"/>
    <property type="molecule type" value="Genomic_DNA"/>
</dbReference>
<sequence length="233" mass="27520">MIIISGVDGSGKTTLANHLAMHYHSPGYLKSKLSNQSMFGLKEDQLALRYALDFLRERMNLLEERLDHPSAIFDASVYEDLIRLKLMADLGFIASKEVDQYAQNIHYRIKQLPFQRAQNTQHLFVYLNLSFEEMLSRKLAEKTNYHHFLHTPILYEYYKELHRRYQLWFERYSCLPKFSVEVNQYDLHDPKDIQKLAQKLAQKIQQILTTTEPIHLTTEKLIANVEQGIFQIN</sequence>
<organism evidence="2 3">
    <name type="scientific">Enterococcus columbae DSM 7374 = ATCC 51263</name>
    <dbReference type="NCBI Taxonomy" id="1121865"/>
    <lineage>
        <taxon>Bacteria</taxon>
        <taxon>Bacillati</taxon>
        <taxon>Bacillota</taxon>
        <taxon>Bacilli</taxon>
        <taxon>Lactobacillales</taxon>
        <taxon>Enterococcaceae</taxon>
        <taxon>Enterococcus</taxon>
    </lineage>
</organism>
<evidence type="ECO:0000313" key="3">
    <source>
        <dbReference type="Proteomes" id="UP000014113"/>
    </source>
</evidence>
<keyword evidence="3" id="KW-1185">Reference proteome</keyword>